<keyword evidence="3" id="KW-1185">Reference proteome</keyword>
<dbReference type="EMBL" id="JAOYEY010000051">
    <property type="protein sequence ID" value="MCV9888550.1"/>
    <property type="molecule type" value="Genomic_DNA"/>
</dbReference>
<reference evidence="2 3" key="1">
    <citation type="submission" date="2022-10" db="EMBL/GenBank/DDBJ databases">
        <title>Draft genome assembly of moderately radiation resistant bacterium Metabacillus halosaccharovorans.</title>
        <authorList>
            <person name="Pal S."/>
            <person name="Gopinathan A."/>
        </authorList>
    </citation>
    <scope>NUCLEOTIDE SEQUENCE [LARGE SCALE GENOMIC DNA]</scope>
    <source>
        <strain evidence="2 3">VITHBRA001</strain>
    </source>
</reference>
<comment type="caution">
    <text evidence="2">The sequence shown here is derived from an EMBL/GenBank/DDBJ whole genome shotgun (WGS) entry which is preliminary data.</text>
</comment>
<gene>
    <name evidence="2" type="ORF">OIH86_23140</name>
</gene>
<sequence>MFLYVVSSRILVNPIVSEQQNNYLDTVANESAQAAASGSCFVFTISLILAVINVGLSFFIKKHAQS</sequence>
<keyword evidence="1" id="KW-1133">Transmembrane helix</keyword>
<accession>A0ABT3DNA8</accession>
<evidence type="ECO:0000256" key="1">
    <source>
        <dbReference type="SAM" id="Phobius"/>
    </source>
</evidence>
<organism evidence="2 3">
    <name type="scientific">Metabacillus halosaccharovorans</name>
    <dbReference type="NCBI Taxonomy" id="930124"/>
    <lineage>
        <taxon>Bacteria</taxon>
        <taxon>Bacillati</taxon>
        <taxon>Bacillota</taxon>
        <taxon>Bacilli</taxon>
        <taxon>Bacillales</taxon>
        <taxon>Bacillaceae</taxon>
        <taxon>Metabacillus</taxon>
    </lineage>
</organism>
<dbReference type="RefSeq" id="WP_264144626.1">
    <property type="nucleotide sequence ID" value="NZ_JAOYEY010000051.1"/>
</dbReference>
<keyword evidence="1" id="KW-0472">Membrane</keyword>
<keyword evidence="1" id="KW-0812">Transmembrane</keyword>
<dbReference type="Proteomes" id="UP001526147">
    <property type="component" value="Unassembled WGS sequence"/>
</dbReference>
<name>A0ABT3DNA8_9BACI</name>
<evidence type="ECO:0000313" key="3">
    <source>
        <dbReference type="Proteomes" id="UP001526147"/>
    </source>
</evidence>
<protein>
    <submittedName>
        <fullName evidence="2">Uncharacterized protein</fullName>
    </submittedName>
</protein>
<evidence type="ECO:0000313" key="2">
    <source>
        <dbReference type="EMBL" id="MCV9888550.1"/>
    </source>
</evidence>
<feature type="transmembrane region" description="Helical" evidence="1">
    <location>
        <begin position="34"/>
        <end position="60"/>
    </location>
</feature>
<proteinExistence type="predicted"/>